<feature type="domain" description="YutG/PgpA" evidence="3">
    <location>
        <begin position="20"/>
        <end position="157"/>
    </location>
</feature>
<keyword evidence="2" id="KW-1133">Transmembrane helix</keyword>
<keyword evidence="1 2" id="KW-0472">Membrane</keyword>
<dbReference type="GO" id="GO:0006655">
    <property type="term" value="P:phosphatidylglycerol biosynthetic process"/>
    <property type="evidence" value="ECO:0007669"/>
    <property type="project" value="UniProtKB-UniPathway"/>
</dbReference>
<dbReference type="OrthoDB" id="9804091at2"/>
<feature type="transmembrane region" description="Helical" evidence="2">
    <location>
        <begin position="91"/>
        <end position="115"/>
    </location>
</feature>
<protein>
    <recommendedName>
        <fullName evidence="1">Phosphatidylglycerophosphatase A</fullName>
        <ecNumber evidence="1">3.1.3.27</ecNumber>
    </recommendedName>
    <alternativeName>
        <fullName evidence="1">Phosphatidylglycerolphosphate phosphatase A</fullName>
    </alternativeName>
</protein>
<proteinExistence type="predicted"/>
<sequence>MATTEHKKAAFDLRKWTHFLALGFGSGLAPKAPGTFGTLAALPLIYLQSLLTAQFALIWVLFAFVLGCYVCGQTAKDIGEHDHGAIVWDEVAGYSLAMWCIPFEWHFLLLGFLLFRFFDIVKPWPIRLLDKKVHGGFGIMIDDMLAGFFSWLILFALVQWQAFS</sequence>
<keyword evidence="1" id="KW-0595">Phospholipid degradation</keyword>
<comment type="subcellular location">
    <subcellularLocation>
        <location evidence="1">Cell inner membrane</location>
        <topology evidence="1">Multi-pass membrane protein</topology>
    </subcellularLocation>
</comment>
<dbReference type="InterPro" id="IPR026037">
    <property type="entry name" value="PgpA"/>
</dbReference>
<organism evidence="4 5">
    <name type="scientific">Rheinheimera mesophila</name>
    <dbReference type="NCBI Taxonomy" id="1547515"/>
    <lineage>
        <taxon>Bacteria</taxon>
        <taxon>Pseudomonadati</taxon>
        <taxon>Pseudomonadota</taxon>
        <taxon>Gammaproteobacteria</taxon>
        <taxon>Chromatiales</taxon>
        <taxon>Chromatiaceae</taxon>
        <taxon>Rheinheimera</taxon>
    </lineage>
</organism>
<evidence type="ECO:0000259" key="3">
    <source>
        <dbReference type="Pfam" id="PF04608"/>
    </source>
</evidence>
<accession>A0A3P3QFE1</accession>
<keyword evidence="1" id="KW-1003">Cell membrane</keyword>
<feature type="transmembrane region" description="Helical" evidence="2">
    <location>
        <begin position="45"/>
        <end position="70"/>
    </location>
</feature>
<keyword evidence="1" id="KW-0460">Magnesium</keyword>
<dbReference type="PANTHER" id="PTHR36305">
    <property type="entry name" value="PHOSPHATIDYLGLYCEROPHOSPHATASE A"/>
    <property type="match status" value="1"/>
</dbReference>
<dbReference type="PIRSF" id="PIRSF006162">
    <property type="entry name" value="PgpA"/>
    <property type="match status" value="1"/>
</dbReference>
<keyword evidence="5" id="KW-1185">Reference proteome</keyword>
<evidence type="ECO:0000256" key="2">
    <source>
        <dbReference type="SAM" id="Phobius"/>
    </source>
</evidence>
<dbReference type="AlphaFoldDB" id="A0A3P3QFE1"/>
<reference evidence="4 5" key="1">
    <citation type="submission" date="2018-11" db="EMBL/GenBank/DDBJ databases">
        <title>Draft genome analysis of Rheinheimera mesophila isolated from an industrial waste site.</title>
        <authorList>
            <person name="Yu Q."/>
            <person name="Qi Y."/>
            <person name="Zhang H."/>
            <person name="Lu Y."/>
            <person name="Pu J."/>
        </authorList>
    </citation>
    <scope>NUCLEOTIDE SEQUENCE [LARGE SCALE GENOMIC DNA]</scope>
    <source>
        <strain evidence="4 5">IITR13</strain>
    </source>
</reference>
<keyword evidence="1" id="KW-0443">Lipid metabolism</keyword>
<dbReference type="EC" id="3.1.3.27" evidence="1"/>
<comment type="catalytic activity">
    <reaction evidence="1">
        <text>a 1,2-diacyl-sn-glycero-3-phospho-(1'-sn-glycero-3'-phosphate) + H2O = a 1,2-diacyl-sn-glycero-3-phospho-(1'-sn-glycerol) + phosphate</text>
        <dbReference type="Rhea" id="RHEA:33751"/>
        <dbReference type="ChEBI" id="CHEBI:15377"/>
        <dbReference type="ChEBI" id="CHEBI:43474"/>
        <dbReference type="ChEBI" id="CHEBI:60110"/>
        <dbReference type="ChEBI" id="CHEBI:64716"/>
        <dbReference type="EC" id="3.1.3.27"/>
    </reaction>
</comment>
<keyword evidence="1" id="KW-0442">Lipid degradation</keyword>
<dbReference type="CDD" id="cd06971">
    <property type="entry name" value="PgpA"/>
    <property type="match status" value="1"/>
</dbReference>
<name>A0A3P3QFE1_9GAMM</name>
<dbReference type="InterPro" id="IPR036681">
    <property type="entry name" value="PgpA-like_sf"/>
</dbReference>
<dbReference type="GO" id="GO:0046872">
    <property type="term" value="F:metal ion binding"/>
    <property type="evidence" value="ECO:0007669"/>
    <property type="project" value="UniProtKB-KW"/>
</dbReference>
<dbReference type="GO" id="GO:0005886">
    <property type="term" value="C:plasma membrane"/>
    <property type="evidence" value="ECO:0007669"/>
    <property type="project" value="UniProtKB-SubCell"/>
</dbReference>
<dbReference type="PANTHER" id="PTHR36305:SF1">
    <property type="entry name" value="PHOSPHATIDYLGLYCEROPHOSPHATASE A"/>
    <property type="match status" value="1"/>
</dbReference>
<dbReference type="EMBL" id="RRCF01000004">
    <property type="protein sequence ID" value="RRJ19755.1"/>
    <property type="molecule type" value="Genomic_DNA"/>
</dbReference>
<dbReference type="Proteomes" id="UP000276260">
    <property type="component" value="Unassembled WGS sequence"/>
</dbReference>
<comment type="function">
    <text evidence="1">Lipid phosphatase which dephosphorylates phosphatidylglycerophosphate (PGP) to phosphatidylglycerol (PG).</text>
</comment>
<dbReference type="GO" id="GO:0009395">
    <property type="term" value="P:phospholipid catabolic process"/>
    <property type="evidence" value="ECO:0007669"/>
    <property type="project" value="UniProtKB-KW"/>
</dbReference>
<keyword evidence="1" id="KW-0479">Metal-binding</keyword>
<dbReference type="GO" id="GO:0008962">
    <property type="term" value="F:phosphatidylglycerophosphatase activity"/>
    <property type="evidence" value="ECO:0007669"/>
    <property type="project" value="UniProtKB-EC"/>
</dbReference>
<dbReference type="SUPFAM" id="SSF101307">
    <property type="entry name" value="YutG-like"/>
    <property type="match status" value="1"/>
</dbReference>
<comment type="caution">
    <text evidence="4">The sequence shown here is derived from an EMBL/GenBank/DDBJ whole genome shotgun (WGS) entry which is preliminary data.</text>
</comment>
<feature type="transmembrane region" description="Helical" evidence="2">
    <location>
        <begin position="135"/>
        <end position="158"/>
    </location>
</feature>
<keyword evidence="1 2" id="KW-0812">Transmembrane</keyword>
<gene>
    <name evidence="4" type="ORF">EIK76_15095</name>
</gene>
<dbReference type="Pfam" id="PF04608">
    <property type="entry name" value="PgpA"/>
    <property type="match status" value="1"/>
</dbReference>
<comment type="cofactor">
    <cofactor evidence="1">
        <name>Mg(2+)</name>
        <dbReference type="ChEBI" id="CHEBI:18420"/>
    </cofactor>
</comment>
<evidence type="ECO:0000256" key="1">
    <source>
        <dbReference type="PIRNR" id="PIRNR006162"/>
    </source>
</evidence>
<dbReference type="RefSeq" id="WP_046520724.1">
    <property type="nucleotide sequence ID" value="NZ_LAVS01000086.1"/>
</dbReference>
<dbReference type="UniPathway" id="UPA00084">
    <property type="reaction ID" value="UER00504"/>
</dbReference>
<keyword evidence="1" id="KW-0378">Hydrolase</keyword>
<evidence type="ECO:0000313" key="5">
    <source>
        <dbReference type="Proteomes" id="UP000276260"/>
    </source>
</evidence>
<comment type="pathway">
    <text evidence="1">Phospholipid metabolism; phosphatidylglycerol biosynthesis; phosphatidylglycerol from CDP-diacylglycerol: step 2/2.</text>
</comment>
<dbReference type="InterPro" id="IPR007686">
    <property type="entry name" value="YutG/PgpA"/>
</dbReference>
<keyword evidence="1" id="KW-0997">Cell inner membrane</keyword>
<evidence type="ECO:0000313" key="4">
    <source>
        <dbReference type="EMBL" id="RRJ19755.1"/>
    </source>
</evidence>
<keyword evidence="1" id="KW-1208">Phospholipid metabolism</keyword>